<evidence type="ECO:0008006" key="12">
    <source>
        <dbReference type="Google" id="ProtNLM"/>
    </source>
</evidence>
<keyword evidence="4" id="KW-0677">Repeat</keyword>
<keyword evidence="3" id="KW-0964">Secreted</keyword>
<organism evidence="10 11">
    <name type="scientific">Terrapene triunguis</name>
    <name type="common">Three-toed box turtle</name>
    <dbReference type="NCBI Taxonomy" id="2587831"/>
    <lineage>
        <taxon>Eukaryota</taxon>
        <taxon>Metazoa</taxon>
        <taxon>Chordata</taxon>
        <taxon>Craniata</taxon>
        <taxon>Vertebrata</taxon>
        <taxon>Euteleostomi</taxon>
        <taxon>Archelosauria</taxon>
        <taxon>Testudinata</taxon>
        <taxon>Testudines</taxon>
        <taxon>Cryptodira</taxon>
        <taxon>Durocryptodira</taxon>
        <taxon>Testudinoidea</taxon>
        <taxon>Emydidae</taxon>
        <taxon>Terrapene</taxon>
    </lineage>
</organism>
<dbReference type="InterPro" id="IPR051666">
    <property type="entry name" value="SP_Capacitation_Regulator"/>
</dbReference>
<evidence type="ECO:0000256" key="5">
    <source>
        <dbReference type="ARBA" id="ARBA00023157"/>
    </source>
</evidence>
<dbReference type="GO" id="GO:0009986">
    <property type="term" value="C:cell surface"/>
    <property type="evidence" value="ECO:0007669"/>
    <property type="project" value="TreeGrafter"/>
</dbReference>
<dbReference type="PROSITE" id="PS51092">
    <property type="entry name" value="FN2_2"/>
    <property type="match status" value="4"/>
</dbReference>
<evidence type="ECO:0000259" key="9">
    <source>
        <dbReference type="PROSITE" id="PS51092"/>
    </source>
</evidence>
<reference evidence="10" key="2">
    <citation type="submission" date="2025-09" db="UniProtKB">
        <authorList>
            <consortium name="Ensembl"/>
        </authorList>
    </citation>
    <scope>IDENTIFICATION</scope>
</reference>
<feature type="disulfide bond" evidence="7">
    <location>
        <begin position="140"/>
        <end position="167"/>
    </location>
</feature>
<evidence type="ECO:0000259" key="8">
    <source>
        <dbReference type="PROSITE" id="PS50070"/>
    </source>
</evidence>
<evidence type="ECO:0000256" key="3">
    <source>
        <dbReference type="ARBA" id="ARBA00022525"/>
    </source>
</evidence>
<dbReference type="CDD" id="cd00062">
    <property type="entry name" value="FN2"/>
    <property type="match status" value="4"/>
</dbReference>
<evidence type="ECO:0000256" key="7">
    <source>
        <dbReference type="PROSITE-ProRule" id="PRU00479"/>
    </source>
</evidence>
<dbReference type="GO" id="GO:0008201">
    <property type="term" value="F:heparin binding"/>
    <property type="evidence" value="ECO:0007669"/>
    <property type="project" value="TreeGrafter"/>
</dbReference>
<evidence type="ECO:0000256" key="2">
    <source>
        <dbReference type="ARBA" id="ARBA00010011"/>
    </source>
</evidence>
<dbReference type="SMART" id="SM00059">
    <property type="entry name" value="FN2"/>
    <property type="match status" value="4"/>
</dbReference>
<feature type="disulfide bond" evidence="7">
    <location>
        <begin position="126"/>
        <end position="152"/>
    </location>
</feature>
<feature type="domain" description="Fibronectin type-II" evidence="9">
    <location>
        <begin position="121"/>
        <end position="169"/>
    </location>
</feature>
<dbReference type="FunFam" id="2.10.10.10:FF:000009">
    <property type="entry name" value="Epididymal sperm-binding protein 1"/>
    <property type="match status" value="1"/>
</dbReference>
<dbReference type="SUPFAM" id="SSF57440">
    <property type="entry name" value="Kringle-like"/>
    <property type="match status" value="4"/>
</dbReference>
<dbReference type="InterPro" id="IPR000562">
    <property type="entry name" value="FN_type2_dom"/>
</dbReference>
<dbReference type="Proteomes" id="UP000472274">
    <property type="component" value="Unplaced"/>
</dbReference>
<evidence type="ECO:0000256" key="1">
    <source>
        <dbReference type="ARBA" id="ARBA00004613"/>
    </source>
</evidence>
<feature type="domain" description="Fibronectin type-II" evidence="9">
    <location>
        <begin position="174"/>
        <end position="222"/>
    </location>
</feature>
<evidence type="ECO:0000313" key="11">
    <source>
        <dbReference type="Proteomes" id="UP000472274"/>
    </source>
</evidence>
<dbReference type="InterPro" id="IPR036943">
    <property type="entry name" value="FN_type2_sf"/>
</dbReference>
<name>A0A674IY00_9SAUR</name>
<dbReference type="Pfam" id="PF00040">
    <property type="entry name" value="fn2"/>
    <property type="match status" value="4"/>
</dbReference>
<dbReference type="InterPro" id="IPR000001">
    <property type="entry name" value="Kringle"/>
</dbReference>
<proteinExistence type="inferred from homology"/>
<dbReference type="PROSITE" id="PS50070">
    <property type="entry name" value="KRINGLE_2"/>
    <property type="match status" value="1"/>
</dbReference>
<dbReference type="PROSITE" id="PS00023">
    <property type="entry name" value="FN2_1"/>
    <property type="match status" value="2"/>
</dbReference>
<feature type="disulfide bond" evidence="7">
    <location>
        <begin position="193"/>
        <end position="220"/>
    </location>
</feature>
<dbReference type="PANTHER" id="PTHR22918:SF1">
    <property type="entry name" value="FIBRONECTIN TYPE-II DOMAIN-CONTAINING PROTEIN"/>
    <property type="match status" value="1"/>
</dbReference>
<accession>A0A674IY00</accession>
<dbReference type="PRINTS" id="PR00013">
    <property type="entry name" value="FNTYPEII"/>
</dbReference>
<evidence type="ECO:0000313" key="10">
    <source>
        <dbReference type="Ensembl" id="ENSTMTP00000013193.1"/>
    </source>
</evidence>
<sequence length="257" mass="29314">SQGWDSWGTGWEGTYGGNSEGQPCFFPFVYKGSTFHTCITEQRHGAQPWCATTANYDTDQRWSYCSDTSMEPCTFPFSYKGKRYTACTMDDSKRPWCATTSNYEADQKWRYCGTAAAGGNLDSSPCVFPFIYKDKIYHSCMAVDDKMGRPWCATTPNYDKDHLWRFCLSKGESRPGKRCTFPFIYKTELFHSCTNAGDKKGNFWCATTQNYNQDKLWSYCPDISNVSSLFVYSLWGRSGFLVILKNQARGRACHGLP</sequence>
<comment type="similarity">
    <text evidence="2">Belongs to the seminal plasma protein family.</text>
</comment>
<comment type="subcellular location">
    <subcellularLocation>
        <location evidence="1">Secreted</location>
    </subcellularLocation>
</comment>
<dbReference type="Gene3D" id="2.10.10.10">
    <property type="entry name" value="Fibronectin, type II, collagen-binding"/>
    <property type="match status" value="4"/>
</dbReference>
<dbReference type="InParanoid" id="A0A674IY00"/>
<dbReference type="GeneTree" id="ENSGT00940000162766"/>
<dbReference type="FunFam" id="2.10.10.10:FF:000003">
    <property type="entry name" value="binder of sperm protein homolog 1"/>
    <property type="match status" value="3"/>
</dbReference>
<feature type="disulfide bond" evidence="7">
    <location>
        <begin position="24"/>
        <end position="50"/>
    </location>
</feature>
<keyword evidence="11" id="KW-1185">Reference proteome</keyword>
<dbReference type="GO" id="GO:0005576">
    <property type="term" value="C:extracellular region"/>
    <property type="evidence" value="ECO:0007669"/>
    <property type="project" value="UniProtKB-SubCell"/>
</dbReference>
<reference evidence="10" key="1">
    <citation type="submission" date="2025-08" db="UniProtKB">
        <authorList>
            <consortium name="Ensembl"/>
        </authorList>
    </citation>
    <scope>IDENTIFICATION</scope>
</reference>
<dbReference type="PANTHER" id="PTHR22918">
    <property type="entry name" value="SEMINAL PLASMA PROTEIN"/>
    <property type="match status" value="1"/>
</dbReference>
<feature type="domain" description="Fibronectin type-II" evidence="9">
    <location>
        <begin position="68"/>
        <end position="114"/>
    </location>
</feature>
<evidence type="ECO:0000256" key="4">
    <source>
        <dbReference type="ARBA" id="ARBA00022737"/>
    </source>
</evidence>
<feature type="disulfide bond" evidence="7">
    <location>
        <begin position="179"/>
        <end position="205"/>
    </location>
</feature>
<dbReference type="AlphaFoldDB" id="A0A674IY00"/>
<keyword evidence="6" id="KW-0420">Kringle</keyword>
<feature type="domain" description="Kringle" evidence="8">
    <location>
        <begin position="1"/>
        <end position="73"/>
    </location>
</feature>
<keyword evidence="5 7" id="KW-1015">Disulfide bond</keyword>
<feature type="domain" description="Fibronectin type-II" evidence="9">
    <location>
        <begin position="19"/>
        <end position="67"/>
    </location>
</feature>
<protein>
    <recommendedName>
        <fullName evidence="12">Epididymal sperm binding protein 1</fullName>
    </recommendedName>
</protein>
<dbReference type="InterPro" id="IPR013806">
    <property type="entry name" value="Kringle-like"/>
</dbReference>
<feature type="disulfide bond" evidence="7">
    <location>
        <begin position="38"/>
        <end position="65"/>
    </location>
</feature>
<dbReference type="GO" id="GO:0048240">
    <property type="term" value="P:sperm capacitation"/>
    <property type="evidence" value="ECO:0007669"/>
    <property type="project" value="TreeGrafter"/>
</dbReference>
<evidence type="ECO:0000256" key="6">
    <source>
        <dbReference type="PROSITE-ProRule" id="PRU00121"/>
    </source>
</evidence>
<comment type="caution">
    <text evidence="7">Lacks conserved residue(s) required for the propagation of feature annotation.</text>
</comment>
<dbReference type="Ensembl" id="ENSTMTT00000013647.1">
    <property type="protein sequence ID" value="ENSTMTP00000013193.1"/>
    <property type="gene ID" value="ENSTMTG00000009533.1"/>
</dbReference>